<accession>A0ABQ4ZYC6</accession>
<dbReference type="EMBL" id="BQNB010011797">
    <property type="protein sequence ID" value="GJS95289.1"/>
    <property type="molecule type" value="Genomic_DNA"/>
</dbReference>
<gene>
    <name evidence="1" type="ORF">Tco_0802257</name>
</gene>
<keyword evidence="1" id="KW-0548">Nucleotidyltransferase</keyword>
<sequence length="284" mass="32644">MSSPPLLEAYKQKIPYPQRLRKEKMEEHYAKFIDLIKEVRINVPLVDVLAGMPNYEKFLKDLVDNKSKMDQISTAFLNKECSVIVQNKRPPKLGDPRSFLIPCTVAGSVEYLALADLGASINLMPYSLYASLSENTLKPTRMSIHLANHTYQYLMGITENMLVQVRKFVFPANFVILQMEEDDKVPLILGRPFLHTADAIIRVKNKELNLGENLRIKNSIQDAPTDLVMKPLPKHLEYDFLEKESLLPVVISALLKDDEKKRLVFVLKKQKEAFAWKTSHYSRN</sequence>
<proteinExistence type="predicted"/>
<dbReference type="PANTHER" id="PTHR33067">
    <property type="entry name" value="RNA-DIRECTED DNA POLYMERASE-RELATED"/>
    <property type="match status" value="1"/>
</dbReference>
<keyword evidence="1" id="KW-0695">RNA-directed DNA polymerase</keyword>
<dbReference type="CDD" id="cd00303">
    <property type="entry name" value="retropepsin_like"/>
    <property type="match status" value="1"/>
</dbReference>
<reference evidence="1" key="1">
    <citation type="journal article" date="2022" name="Int. J. Mol. Sci.">
        <title>Draft Genome of Tanacetum Coccineum: Genomic Comparison of Closely Related Tanacetum-Family Plants.</title>
        <authorList>
            <person name="Yamashiro T."/>
            <person name="Shiraishi A."/>
            <person name="Nakayama K."/>
            <person name="Satake H."/>
        </authorList>
    </citation>
    <scope>NUCLEOTIDE SEQUENCE</scope>
</reference>
<dbReference type="Gene3D" id="2.40.70.10">
    <property type="entry name" value="Acid Proteases"/>
    <property type="match status" value="1"/>
</dbReference>
<dbReference type="Proteomes" id="UP001151760">
    <property type="component" value="Unassembled WGS sequence"/>
</dbReference>
<keyword evidence="1" id="KW-0808">Transferase</keyword>
<name>A0ABQ4ZYC6_9ASTR</name>
<dbReference type="GO" id="GO:0003964">
    <property type="term" value="F:RNA-directed DNA polymerase activity"/>
    <property type="evidence" value="ECO:0007669"/>
    <property type="project" value="UniProtKB-KW"/>
</dbReference>
<comment type="caution">
    <text evidence="1">The sequence shown here is derived from an EMBL/GenBank/DDBJ whole genome shotgun (WGS) entry which is preliminary data.</text>
</comment>
<evidence type="ECO:0000313" key="1">
    <source>
        <dbReference type="EMBL" id="GJS95289.1"/>
    </source>
</evidence>
<keyword evidence="2" id="KW-1185">Reference proteome</keyword>
<dbReference type="PANTHER" id="PTHR33067:SF35">
    <property type="entry name" value="ASPARTIC PEPTIDASE DDI1-TYPE DOMAIN-CONTAINING PROTEIN"/>
    <property type="match status" value="1"/>
</dbReference>
<protein>
    <submittedName>
        <fullName evidence="1">Reverse transcriptase domain-containing protein</fullName>
    </submittedName>
</protein>
<reference evidence="1" key="2">
    <citation type="submission" date="2022-01" db="EMBL/GenBank/DDBJ databases">
        <authorList>
            <person name="Yamashiro T."/>
            <person name="Shiraishi A."/>
            <person name="Satake H."/>
            <person name="Nakayama K."/>
        </authorList>
    </citation>
    <scope>NUCLEOTIDE SEQUENCE</scope>
</reference>
<dbReference type="InterPro" id="IPR021109">
    <property type="entry name" value="Peptidase_aspartic_dom_sf"/>
</dbReference>
<evidence type="ECO:0000313" key="2">
    <source>
        <dbReference type="Proteomes" id="UP001151760"/>
    </source>
</evidence>
<organism evidence="1 2">
    <name type="scientific">Tanacetum coccineum</name>
    <dbReference type="NCBI Taxonomy" id="301880"/>
    <lineage>
        <taxon>Eukaryota</taxon>
        <taxon>Viridiplantae</taxon>
        <taxon>Streptophyta</taxon>
        <taxon>Embryophyta</taxon>
        <taxon>Tracheophyta</taxon>
        <taxon>Spermatophyta</taxon>
        <taxon>Magnoliopsida</taxon>
        <taxon>eudicotyledons</taxon>
        <taxon>Gunneridae</taxon>
        <taxon>Pentapetalae</taxon>
        <taxon>asterids</taxon>
        <taxon>campanulids</taxon>
        <taxon>Asterales</taxon>
        <taxon>Asteraceae</taxon>
        <taxon>Asteroideae</taxon>
        <taxon>Anthemideae</taxon>
        <taxon>Anthemidinae</taxon>
        <taxon>Tanacetum</taxon>
    </lineage>
</organism>